<dbReference type="PROSITE" id="PS51257">
    <property type="entry name" value="PROKAR_LIPOPROTEIN"/>
    <property type="match status" value="1"/>
</dbReference>
<dbReference type="Gramene" id="OMERI12G08910.1">
    <property type="protein sequence ID" value="OMERI12G08910.1"/>
    <property type="gene ID" value="OMERI12G08910"/>
</dbReference>
<dbReference type="STRING" id="40149.A0A0E0FCB4"/>
<feature type="chain" id="PRO_5002359031" description="Neprosin PEP catalytic domain-containing protein" evidence="1">
    <location>
        <begin position="25"/>
        <end position="362"/>
    </location>
</feature>
<name>A0A0E0FCB4_9ORYZ</name>
<dbReference type="PANTHER" id="PTHR31589:SF211">
    <property type="entry name" value="OS06G0682600 PROTEIN"/>
    <property type="match status" value="1"/>
</dbReference>
<keyword evidence="1" id="KW-0732">Signal</keyword>
<evidence type="ECO:0000259" key="2">
    <source>
        <dbReference type="PROSITE" id="PS52045"/>
    </source>
</evidence>
<evidence type="ECO:0000313" key="4">
    <source>
        <dbReference type="Proteomes" id="UP000008021"/>
    </source>
</evidence>
<organism evidence="3">
    <name type="scientific">Oryza meridionalis</name>
    <dbReference type="NCBI Taxonomy" id="40149"/>
    <lineage>
        <taxon>Eukaryota</taxon>
        <taxon>Viridiplantae</taxon>
        <taxon>Streptophyta</taxon>
        <taxon>Embryophyta</taxon>
        <taxon>Tracheophyta</taxon>
        <taxon>Spermatophyta</taxon>
        <taxon>Magnoliopsida</taxon>
        <taxon>Liliopsida</taxon>
        <taxon>Poales</taxon>
        <taxon>Poaceae</taxon>
        <taxon>BOP clade</taxon>
        <taxon>Oryzoideae</taxon>
        <taxon>Oryzeae</taxon>
        <taxon>Oryzinae</taxon>
        <taxon>Oryza</taxon>
    </lineage>
</organism>
<feature type="signal peptide" evidence="1">
    <location>
        <begin position="1"/>
        <end position="24"/>
    </location>
</feature>
<dbReference type="PANTHER" id="PTHR31589">
    <property type="entry name" value="PROTEIN, PUTATIVE (DUF239)-RELATED-RELATED"/>
    <property type="match status" value="1"/>
</dbReference>
<dbReference type="Proteomes" id="UP000008021">
    <property type="component" value="Chromosome 12"/>
</dbReference>
<feature type="domain" description="Neprosin PEP catalytic" evidence="2">
    <location>
        <begin position="216"/>
        <end position="362"/>
    </location>
</feature>
<dbReference type="InterPro" id="IPR004314">
    <property type="entry name" value="Neprosin"/>
</dbReference>
<sequence>MEKFFTQSALLGVLFLASSTVGGCIPLMEEEVQKNWQTLMAPILDVNLSSSGHESNQAGTSYLAVYGWGPSDDAITYYGLEATMDVYGFNLEHGQQTGGFISIYNKDEASAINNVIAGWNIEPESYNDSQTHFSTWFTQGSNACPDMRCPGFESVFSSEIVPGMKFFTQSALLGVLFLASSTVGGCIPLMEEEVQKNWQTLMAPILDVNLSSSGHESNQAGTSYLAVYGWGPSDDAITYYGLEATMDVYGFNLEHGQQTGGFISIYNKDEASAINNVIAGWNIEPESYNDSQTHFSTWFTQGSNACPDMRCPGFESVFSSEIVPGMVINPVSSTSSEKQCITVRVSKTYRLLSKISVYKLVI</sequence>
<dbReference type="InterPro" id="IPR053168">
    <property type="entry name" value="Glutamic_endopeptidase"/>
</dbReference>
<dbReference type="AlphaFoldDB" id="A0A0E0FCB4"/>
<dbReference type="eggNOG" id="ENOG502RRPB">
    <property type="taxonomic scope" value="Eukaryota"/>
</dbReference>
<dbReference type="Pfam" id="PF03080">
    <property type="entry name" value="Neprosin"/>
    <property type="match status" value="2"/>
</dbReference>
<dbReference type="PROSITE" id="PS52045">
    <property type="entry name" value="NEPROSIN_PEP_CD"/>
    <property type="match status" value="1"/>
</dbReference>
<reference evidence="3" key="1">
    <citation type="submission" date="2015-04" db="UniProtKB">
        <authorList>
            <consortium name="EnsemblPlants"/>
        </authorList>
    </citation>
    <scope>IDENTIFICATION</scope>
</reference>
<reference evidence="3" key="2">
    <citation type="submission" date="2018-05" db="EMBL/GenBank/DDBJ databases">
        <title>OmerRS3 (Oryza meridionalis Reference Sequence Version 3).</title>
        <authorList>
            <person name="Zhang J."/>
            <person name="Kudrna D."/>
            <person name="Lee S."/>
            <person name="Talag J."/>
            <person name="Welchert J."/>
            <person name="Wing R.A."/>
        </authorList>
    </citation>
    <scope>NUCLEOTIDE SEQUENCE [LARGE SCALE GENOMIC DNA]</scope>
    <source>
        <strain evidence="3">cv. OR44</strain>
    </source>
</reference>
<evidence type="ECO:0000313" key="3">
    <source>
        <dbReference type="EnsemblPlants" id="OMERI12G08910.1"/>
    </source>
</evidence>
<dbReference type="HOGENOM" id="CLU_765885_0_0_1"/>
<proteinExistence type="predicted"/>
<dbReference type="EnsemblPlants" id="OMERI12G08910.1">
    <property type="protein sequence ID" value="OMERI12G08910.1"/>
    <property type="gene ID" value="OMERI12G08910"/>
</dbReference>
<accession>A0A0E0FCB4</accession>
<protein>
    <recommendedName>
        <fullName evidence="2">Neprosin PEP catalytic domain-containing protein</fullName>
    </recommendedName>
</protein>
<keyword evidence="4" id="KW-1185">Reference proteome</keyword>
<evidence type="ECO:0000256" key="1">
    <source>
        <dbReference type="SAM" id="SignalP"/>
    </source>
</evidence>